<comment type="cofactor">
    <cofactor evidence="1">
        <name>FAD</name>
        <dbReference type="ChEBI" id="CHEBI:57692"/>
    </cofactor>
</comment>
<dbReference type="OMA" id="RECPWIS"/>
<evidence type="ECO:0000256" key="6">
    <source>
        <dbReference type="SAM" id="MobiDB-lite"/>
    </source>
</evidence>
<dbReference type="OrthoDB" id="2690153at2759"/>
<feature type="domain" description="FAD-binding" evidence="7">
    <location>
        <begin position="49"/>
        <end position="214"/>
    </location>
</feature>
<feature type="region of interest" description="Disordered" evidence="6">
    <location>
        <begin position="401"/>
        <end position="421"/>
    </location>
</feature>
<dbReference type="Gene3D" id="3.50.50.60">
    <property type="entry name" value="FAD/NAD(P)-binding domain"/>
    <property type="match status" value="2"/>
</dbReference>
<dbReference type="GO" id="GO:0016709">
    <property type="term" value="F:oxidoreductase activity, acting on paired donors, with incorporation or reduction of molecular oxygen, NAD(P)H as one donor, and incorporation of one atom of oxygen"/>
    <property type="evidence" value="ECO:0007669"/>
    <property type="project" value="UniProtKB-ARBA"/>
</dbReference>
<dbReference type="EMBL" id="FUEG01000004">
    <property type="protein sequence ID" value="SJL03498.1"/>
    <property type="molecule type" value="Genomic_DNA"/>
</dbReference>
<evidence type="ECO:0000256" key="3">
    <source>
        <dbReference type="ARBA" id="ARBA00022630"/>
    </source>
</evidence>
<dbReference type="InterPro" id="IPR050641">
    <property type="entry name" value="RIFMO-like"/>
</dbReference>
<dbReference type="InterPro" id="IPR036188">
    <property type="entry name" value="FAD/NAD-bd_sf"/>
</dbReference>
<keyword evidence="3" id="KW-0285">Flavoprotein</keyword>
<name>A0A284R462_ARMOS</name>
<dbReference type="Gene3D" id="3.40.30.120">
    <property type="match status" value="1"/>
</dbReference>
<dbReference type="PANTHER" id="PTHR43004">
    <property type="entry name" value="TRK SYSTEM POTASSIUM UPTAKE PROTEIN"/>
    <property type="match status" value="1"/>
</dbReference>
<dbReference type="Pfam" id="PF01494">
    <property type="entry name" value="FAD_binding_3"/>
    <property type="match status" value="2"/>
</dbReference>
<evidence type="ECO:0000256" key="4">
    <source>
        <dbReference type="ARBA" id="ARBA00022827"/>
    </source>
</evidence>
<dbReference type="Pfam" id="PF07976">
    <property type="entry name" value="Phe_hydrox_dim"/>
    <property type="match status" value="1"/>
</dbReference>
<evidence type="ECO:0000256" key="1">
    <source>
        <dbReference type="ARBA" id="ARBA00001974"/>
    </source>
</evidence>
<keyword evidence="5" id="KW-0560">Oxidoreductase</keyword>
<gene>
    <name evidence="9" type="ORF">ARMOST_06854</name>
</gene>
<keyword evidence="4" id="KW-0274">FAD</keyword>
<evidence type="ECO:0000313" key="10">
    <source>
        <dbReference type="Proteomes" id="UP000219338"/>
    </source>
</evidence>
<proteinExistence type="inferred from homology"/>
<dbReference type="AlphaFoldDB" id="A0A284R462"/>
<evidence type="ECO:0000259" key="7">
    <source>
        <dbReference type="Pfam" id="PF01494"/>
    </source>
</evidence>
<evidence type="ECO:0000313" key="9">
    <source>
        <dbReference type="EMBL" id="SJL03498.1"/>
    </source>
</evidence>
<dbReference type="InterPro" id="IPR002938">
    <property type="entry name" value="FAD-bd"/>
</dbReference>
<evidence type="ECO:0008006" key="11">
    <source>
        <dbReference type="Google" id="ProtNLM"/>
    </source>
</evidence>
<dbReference type="InterPro" id="IPR012941">
    <property type="entry name" value="Phe_hydrox_C_dim_dom"/>
</dbReference>
<organism evidence="9 10">
    <name type="scientific">Armillaria ostoyae</name>
    <name type="common">Armillaria root rot fungus</name>
    <dbReference type="NCBI Taxonomy" id="47428"/>
    <lineage>
        <taxon>Eukaryota</taxon>
        <taxon>Fungi</taxon>
        <taxon>Dikarya</taxon>
        <taxon>Basidiomycota</taxon>
        <taxon>Agaricomycotina</taxon>
        <taxon>Agaricomycetes</taxon>
        <taxon>Agaricomycetidae</taxon>
        <taxon>Agaricales</taxon>
        <taxon>Marasmiineae</taxon>
        <taxon>Physalacriaceae</taxon>
        <taxon>Armillaria</taxon>
    </lineage>
</organism>
<protein>
    <recommendedName>
        <fullName evidence="11">FAD-binding domain-containing protein</fullName>
    </recommendedName>
</protein>
<feature type="domain" description="FAD-binding" evidence="7">
    <location>
        <begin position="238"/>
        <end position="361"/>
    </location>
</feature>
<dbReference type="STRING" id="47428.A0A284R462"/>
<dbReference type="GO" id="GO:0071949">
    <property type="term" value="F:FAD binding"/>
    <property type="evidence" value="ECO:0007669"/>
    <property type="project" value="InterPro"/>
</dbReference>
<dbReference type="InterPro" id="IPR036249">
    <property type="entry name" value="Thioredoxin-like_sf"/>
</dbReference>
<evidence type="ECO:0000256" key="5">
    <source>
        <dbReference type="ARBA" id="ARBA00023002"/>
    </source>
</evidence>
<keyword evidence="10" id="KW-1185">Reference proteome</keyword>
<comment type="similarity">
    <text evidence="2">Belongs to the PheA/TfdB FAD monooxygenase family.</text>
</comment>
<sequence length="567" mass="62544">MINPSSPTSSPHFATVCQWTPSTPKFSWYVSPLVLSLSSGAYACLAIKVGAGPSGLVLALSLLQNGVSVRIIDKNPEIRAGQRGAGIMPRSMELFELLGLSKPILDIGFVTPPVKTYDLHKGLECSGTFEIAPYMEPTAAFPYLNILCLGQDHLETILRKELEEKYHCPVELGTELLSFSQEKDYVNATLRTLDGTQQDLTFSWLLGADGARGVFWHMWGDAGSTLISLRPTETPSLFNFILTGKNIDNTSMSHDLDGLRESFIRCTGAGESVKWGKITWVSNYRPNIRMVDSFGEGRVFLAGDSAHVHSFTGGQGMNTGIQDSFNLAWKLALVQRGLASPSLLRTYTEERLPVIAEMLNQTTVLLKQTFIKKEKPSVWRRGGSLLQLGVNYRWSSVVVDEQSDDEDEYSDDEDDFPDSYGEDLGAQLRAGDRAPDAPGLLNLTLEEDRPATSKRLFELFGVSHHTILVFVQDLHRCSTILKGISSSCPKGLIRTVQIVRADFGRHVECGPFFADYTVEDTRGHAYDAYSLTEGCCAVVVRPDGFIGAIVQDNNGLRQYFRGIFGSN</sequence>
<evidence type="ECO:0000259" key="8">
    <source>
        <dbReference type="Pfam" id="PF07976"/>
    </source>
</evidence>
<dbReference type="Proteomes" id="UP000219338">
    <property type="component" value="Unassembled WGS sequence"/>
</dbReference>
<dbReference type="PANTHER" id="PTHR43004:SF19">
    <property type="entry name" value="BINDING MONOOXYGENASE, PUTATIVE (JCVI)-RELATED"/>
    <property type="match status" value="1"/>
</dbReference>
<reference evidence="10" key="1">
    <citation type="journal article" date="2017" name="Nat. Ecol. Evol.">
        <title>Genome expansion and lineage-specific genetic innovations in the forest pathogenic fungi Armillaria.</title>
        <authorList>
            <person name="Sipos G."/>
            <person name="Prasanna A.N."/>
            <person name="Walter M.C."/>
            <person name="O'Connor E."/>
            <person name="Balint B."/>
            <person name="Krizsan K."/>
            <person name="Kiss B."/>
            <person name="Hess J."/>
            <person name="Varga T."/>
            <person name="Slot J."/>
            <person name="Riley R."/>
            <person name="Boka B."/>
            <person name="Rigling D."/>
            <person name="Barry K."/>
            <person name="Lee J."/>
            <person name="Mihaltcheva S."/>
            <person name="LaButti K."/>
            <person name="Lipzen A."/>
            <person name="Waldron R."/>
            <person name="Moloney N.M."/>
            <person name="Sperisen C."/>
            <person name="Kredics L."/>
            <person name="Vagvoelgyi C."/>
            <person name="Patrignani A."/>
            <person name="Fitzpatrick D."/>
            <person name="Nagy I."/>
            <person name="Doyle S."/>
            <person name="Anderson J.B."/>
            <person name="Grigoriev I.V."/>
            <person name="Gueldener U."/>
            <person name="Muensterkoetter M."/>
            <person name="Nagy L.G."/>
        </authorList>
    </citation>
    <scope>NUCLEOTIDE SEQUENCE [LARGE SCALE GENOMIC DNA]</scope>
    <source>
        <strain evidence="10">C18/9</strain>
    </source>
</reference>
<dbReference type="PRINTS" id="PR00420">
    <property type="entry name" value="RNGMNOXGNASE"/>
</dbReference>
<accession>A0A284R462</accession>
<evidence type="ECO:0000256" key="2">
    <source>
        <dbReference type="ARBA" id="ARBA00007801"/>
    </source>
</evidence>
<feature type="domain" description="Phenol hydroxylase-like C-terminal dimerisation" evidence="8">
    <location>
        <begin position="512"/>
        <end position="564"/>
    </location>
</feature>
<dbReference type="SUPFAM" id="SSF51905">
    <property type="entry name" value="FAD/NAD(P)-binding domain"/>
    <property type="match status" value="1"/>
</dbReference>
<dbReference type="SUPFAM" id="SSF52833">
    <property type="entry name" value="Thioredoxin-like"/>
    <property type="match status" value="1"/>
</dbReference>